<dbReference type="GO" id="GO:0050664">
    <property type="term" value="F:oxidoreductase activity, acting on NAD(P)H, oxygen as acceptor"/>
    <property type="evidence" value="ECO:0007669"/>
    <property type="project" value="TreeGrafter"/>
</dbReference>
<organism evidence="4 5">
    <name type="scientific">Ramalina farinacea</name>
    <dbReference type="NCBI Taxonomy" id="258253"/>
    <lineage>
        <taxon>Eukaryota</taxon>
        <taxon>Fungi</taxon>
        <taxon>Dikarya</taxon>
        <taxon>Ascomycota</taxon>
        <taxon>Pezizomycotina</taxon>
        <taxon>Lecanoromycetes</taxon>
        <taxon>OSLEUM clade</taxon>
        <taxon>Lecanoromycetidae</taxon>
        <taxon>Lecanorales</taxon>
        <taxon>Lecanorineae</taxon>
        <taxon>Ramalinaceae</taxon>
        <taxon>Ramalina</taxon>
    </lineage>
</organism>
<sequence length="307" mass="33292">MPPHRIFNPITTALITGAASGIGLAFAKRCHAYGMKVALVDINSSALASAQTSILESKSSGNSSAAVKTYTVDVSNIEDWRDLKAKVEMDFGLVGLLMLNAGISGKGGGSGAGWEDSGNFHTTEEDKKGNRLTEVIQVMETNYFGTLHGISTFLPSLRSLPTSSPSAIIITGSKQGITNPPGNPAYNASKAAIKTLAEHLSYDLRDTSTDVFMLVPGWTHTGLTKRSGQTEKPEGAWWPEQVVEYLEGKMGEGTFYVICPDGDVSEEEDRKRMRWGVGDIVEGRPPLSRWREGYKNDAKKWMEDQEG</sequence>
<keyword evidence="3" id="KW-0560">Oxidoreductase</keyword>
<dbReference type="Gene3D" id="3.40.50.720">
    <property type="entry name" value="NAD(P)-binding Rossmann-like Domain"/>
    <property type="match status" value="1"/>
</dbReference>
<name>A0AA43QLH8_9LECA</name>
<dbReference type="CDD" id="cd05233">
    <property type="entry name" value="SDR_c"/>
    <property type="match status" value="1"/>
</dbReference>
<evidence type="ECO:0000256" key="3">
    <source>
        <dbReference type="ARBA" id="ARBA00023002"/>
    </source>
</evidence>
<dbReference type="PROSITE" id="PS00061">
    <property type="entry name" value="ADH_SHORT"/>
    <property type="match status" value="1"/>
</dbReference>
<dbReference type="GO" id="GO:0016616">
    <property type="term" value="F:oxidoreductase activity, acting on the CH-OH group of donors, NAD or NADP as acceptor"/>
    <property type="evidence" value="ECO:0007669"/>
    <property type="project" value="UniProtKB-ARBA"/>
</dbReference>
<dbReference type="AlphaFoldDB" id="A0AA43QLH8"/>
<reference evidence="4" key="1">
    <citation type="journal article" date="2023" name="Genome Biol. Evol.">
        <title>First Whole Genome Sequence and Flow Cytometry Genome Size Data for the Lichen-Forming Fungus Ramalina farinacea (Ascomycota).</title>
        <authorList>
            <person name="Llewellyn T."/>
            <person name="Mian S."/>
            <person name="Hill R."/>
            <person name="Leitch I.J."/>
            <person name="Gaya E."/>
        </authorList>
    </citation>
    <scope>NUCLEOTIDE SEQUENCE</scope>
    <source>
        <strain evidence="4">LIQ254RAFAR</strain>
    </source>
</reference>
<dbReference type="PANTHER" id="PTHR43008:SF7">
    <property type="entry name" value="SHORT CHAIN DEHYDROGENASE_REDUCTASE (AFU_ORTHOLOGUE AFUA_2G00830)"/>
    <property type="match status" value="1"/>
</dbReference>
<evidence type="ECO:0000313" key="5">
    <source>
        <dbReference type="Proteomes" id="UP001161017"/>
    </source>
</evidence>
<keyword evidence="5" id="KW-1185">Reference proteome</keyword>
<comment type="caution">
    <text evidence="4">The sequence shown here is derived from an EMBL/GenBank/DDBJ whole genome shotgun (WGS) entry which is preliminary data.</text>
</comment>
<evidence type="ECO:0000256" key="2">
    <source>
        <dbReference type="ARBA" id="ARBA00022857"/>
    </source>
</evidence>
<dbReference type="EMBL" id="JAPUFD010000005">
    <property type="protein sequence ID" value="MDI1487519.1"/>
    <property type="molecule type" value="Genomic_DNA"/>
</dbReference>
<protein>
    <recommendedName>
        <fullName evidence="6">Short chain dehydrogenase/reductase</fullName>
    </recommendedName>
</protein>
<dbReference type="Proteomes" id="UP001161017">
    <property type="component" value="Unassembled WGS sequence"/>
</dbReference>
<proteinExistence type="inferred from homology"/>
<comment type="similarity">
    <text evidence="1">Belongs to the short-chain dehydrogenases/reductases (SDR) family.</text>
</comment>
<dbReference type="PRINTS" id="PR00081">
    <property type="entry name" value="GDHRDH"/>
</dbReference>
<keyword evidence="2" id="KW-0521">NADP</keyword>
<gene>
    <name evidence="4" type="ORF">OHK93_006789</name>
</gene>
<evidence type="ECO:0008006" key="6">
    <source>
        <dbReference type="Google" id="ProtNLM"/>
    </source>
</evidence>
<evidence type="ECO:0000256" key="1">
    <source>
        <dbReference type="ARBA" id="ARBA00006484"/>
    </source>
</evidence>
<evidence type="ECO:0000313" key="4">
    <source>
        <dbReference type="EMBL" id="MDI1487519.1"/>
    </source>
</evidence>
<dbReference type="InterPro" id="IPR036291">
    <property type="entry name" value="NAD(P)-bd_dom_sf"/>
</dbReference>
<accession>A0AA43QLH8</accession>
<dbReference type="Pfam" id="PF00106">
    <property type="entry name" value="adh_short"/>
    <property type="match status" value="1"/>
</dbReference>
<dbReference type="InterPro" id="IPR002347">
    <property type="entry name" value="SDR_fam"/>
</dbReference>
<dbReference type="PANTHER" id="PTHR43008">
    <property type="entry name" value="BENZIL REDUCTASE"/>
    <property type="match status" value="1"/>
</dbReference>
<dbReference type="InterPro" id="IPR020904">
    <property type="entry name" value="Sc_DH/Rdtase_CS"/>
</dbReference>
<dbReference type="SUPFAM" id="SSF51735">
    <property type="entry name" value="NAD(P)-binding Rossmann-fold domains"/>
    <property type="match status" value="1"/>
</dbReference>